<dbReference type="SUPFAM" id="SSF53067">
    <property type="entry name" value="Actin-like ATPase domain"/>
    <property type="match status" value="1"/>
</dbReference>
<comment type="caution">
    <text evidence="9">The sequence shown here is derived from an EMBL/GenBank/DDBJ whole genome shotgun (WGS) entry which is preliminary data.</text>
</comment>
<evidence type="ECO:0000313" key="9">
    <source>
        <dbReference type="EMBL" id="GIJ68694.1"/>
    </source>
</evidence>
<proteinExistence type="inferred from homology"/>
<evidence type="ECO:0000256" key="8">
    <source>
        <dbReference type="ARBA" id="ARBA00032386"/>
    </source>
</evidence>
<dbReference type="Proteomes" id="UP000635606">
    <property type="component" value="Unassembled WGS sequence"/>
</dbReference>
<organism evidence="9 10">
    <name type="scientific">Virgisporangium ochraceum</name>
    <dbReference type="NCBI Taxonomy" id="65505"/>
    <lineage>
        <taxon>Bacteria</taxon>
        <taxon>Bacillati</taxon>
        <taxon>Actinomycetota</taxon>
        <taxon>Actinomycetes</taxon>
        <taxon>Micromonosporales</taxon>
        <taxon>Micromonosporaceae</taxon>
        <taxon>Virgisporangium</taxon>
    </lineage>
</organism>
<evidence type="ECO:0000256" key="2">
    <source>
        <dbReference type="ARBA" id="ARBA00012323"/>
    </source>
</evidence>
<evidence type="ECO:0000313" key="10">
    <source>
        <dbReference type="Proteomes" id="UP000635606"/>
    </source>
</evidence>
<dbReference type="PANTHER" id="PTHR18964">
    <property type="entry name" value="ROK (REPRESSOR, ORF, KINASE) FAMILY"/>
    <property type="match status" value="1"/>
</dbReference>
<accession>A0A8J4EBL1</accession>
<sequence>MTLTIGVDIGGTKVLGAVVDERGEVLAQTRRPTPAGDTEEIVHRTVSVIEELREAHDVSAIGIGAAGWIDAGRATVLYAPNLAWRNEPLRDLIAAQVDIPVVVENDGNVAAWAEFLFGAGRDADDSMVLVAVGTGIGSGIVIGGQLIRGSHGIAGEVGHVTSVPGGQLCGCGRLGCLEQYASGSALVRFAQQAAKDDPDAAKQLLKLANGSVEAINGPLVTQAAKAGDQAALGAFDQIAHWLGTGLADLVQIFDPQVLVIGGGVVESGDLLLAPVRRHFDEALSQRGRLPVGEVRPALMGNKAGVVGAADLARRR</sequence>
<comment type="similarity">
    <text evidence="1">Belongs to the ROK (NagC/XylR) family.</text>
</comment>
<dbReference type="GO" id="GO:0005737">
    <property type="term" value="C:cytoplasm"/>
    <property type="evidence" value="ECO:0007669"/>
    <property type="project" value="InterPro"/>
</dbReference>
<keyword evidence="7" id="KW-0067">ATP-binding</keyword>
<reference evidence="9" key="1">
    <citation type="submission" date="2021-01" db="EMBL/GenBank/DDBJ databases">
        <title>Whole genome shotgun sequence of Virgisporangium ochraceum NBRC 16418.</title>
        <authorList>
            <person name="Komaki H."/>
            <person name="Tamura T."/>
        </authorList>
    </citation>
    <scope>NUCLEOTIDE SEQUENCE</scope>
    <source>
        <strain evidence="9">NBRC 16418</strain>
    </source>
</reference>
<evidence type="ECO:0000256" key="6">
    <source>
        <dbReference type="ARBA" id="ARBA00022777"/>
    </source>
</evidence>
<evidence type="ECO:0000256" key="3">
    <source>
        <dbReference type="ARBA" id="ARBA00014701"/>
    </source>
</evidence>
<evidence type="ECO:0000256" key="7">
    <source>
        <dbReference type="ARBA" id="ARBA00022840"/>
    </source>
</evidence>
<dbReference type="PANTHER" id="PTHR18964:SF173">
    <property type="entry name" value="GLUCOKINASE"/>
    <property type="match status" value="1"/>
</dbReference>
<dbReference type="GO" id="GO:0006096">
    <property type="term" value="P:glycolytic process"/>
    <property type="evidence" value="ECO:0007669"/>
    <property type="project" value="InterPro"/>
</dbReference>
<evidence type="ECO:0000256" key="4">
    <source>
        <dbReference type="ARBA" id="ARBA00022679"/>
    </source>
</evidence>
<dbReference type="AlphaFoldDB" id="A0A8J4EBL1"/>
<name>A0A8J4EBL1_9ACTN</name>
<dbReference type="RefSeq" id="WP_203928640.1">
    <property type="nucleotide sequence ID" value="NZ_BOPH01000047.1"/>
</dbReference>
<gene>
    <name evidence="9" type="primary">glkA</name>
    <name evidence="9" type="ORF">Voc01_036110</name>
</gene>
<dbReference type="InterPro" id="IPR000600">
    <property type="entry name" value="ROK"/>
</dbReference>
<evidence type="ECO:0000256" key="1">
    <source>
        <dbReference type="ARBA" id="ARBA00006479"/>
    </source>
</evidence>
<protein>
    <recommendedName>
        <fullName evidence="3">Glucokinase</fullName>
        <ecNumber evidence="2">2.7.1.2</ecNumber>
    </recommendedName>
    <alternativeName>
        <fullName evidence="8">Glucose kinase</fullName>
    </alternativeName>
</protein>
<keyword evidence="6" id="KW-0418">Kinase</keyword>
<dbReference type="NCBIfam" id="TIGR00744">
    <property type="entry name" value="ROK_glcA_fam"/>
    <property type="match status" value="1"/>
</dbReference>
<keyword evidence="4" id="KW-0808">Transferase</keyword>
<keyword evidence="10" id="KW-1185">Reference proteome</keyword>
<dbReference type="GO" id="GO:0005524">
    <property type="term" value="F:ATP binding"/>
    <property type="evidence" value="ECO:0007669"/>
    <property type="project" value="UniProtKB-KW"/>
</dbReference>
<evidence type="ECO:0000256" key="5">
    <source>
        <dbReference type="ARBA" id="ARBA00022741"/>
    </source>
</evidence>
<dbReference type="GO" id="GO:0004340">
    <property type="term" value="F:glucokinase activity"/>
    <property type="evidence" value="ECO:0007669"/>
    <property type="project" value="UniProtKB-EC"/>
</dbReference>
<dbReference type="EMBL" id="BOPH01000047">
    <property type="protein sequence ID" value="GIJ68694.1"/>
    <property type="molecule type" value="Genomic_DNA"/>
</dbReference>
<dbReference type="InterPro" id="IPR049874">
    <property type="entry name" value="ROK_cs"/>
</dbReference>
<dbReference type="Gene3D" id="3.30.420.40">
    <property type="match status" value="2"/>
</dbReference>
<dbReference type="InterPro" id="IPR043129">
    <property type="entry name" value="ATPase_NBD"/>
</dbReference>
<dbReference type="InterPro" id="IPR004654">
    <property type="entry name" value="ROK_glcA"/>
</dbReference>
<dbReference type="Pfam" id="PF00480">
    <property type="entry name" value="ROK"/>
    <property type="match status" value="1"/>
</dbReference>
<dbReference type="EC" id="2.7.1.2" evidence="2"/>
<dbReference type="PROSITE" id="PS01125">
    <property type="entry name" value="ROK"/>
    <property type="match status" value="1"/>
</dbReference>
<keyword evidence="5" id="KW-0547">Nucleotide-binding</keyword>